<comment type="caution">
    <text evidence="2">The sequence shown here is derived from an EMBL/GenBank/DDBJ whole genome shotgun (WGS) entry which is preliminary data.</text>
</comment>
<feature type="region of interest" description="Disordered" evidence="1">
    <location>
        <begin position="1"/>
        <end position="52"/>
    </location>
</feature>
<evidence type="ECO:0000313" key="2">
    <source>
        <dbReference type="EMBL" id="KAK1135849.1"/>
    </source>
</evidence>
<organism evidence="2 3">
    <name type="scientific">Melipona bicolor</name>
    <dbReference type="NCBI Taxonomy" id="60889"/>
    <lineage>
        <taxon>Eukaryota</taxon>
        <taxon>Metazoa</taxon>
        <taxon>Ecdysozoa</taxon>
        <taxon>Arthropoda</taxon>
        <taxon>Hexapoda</taxon>
        <taxon>Insecta</taxon>
        <taxon>Pterygota</taxon>
        <taxon>Neoptera</taxon>
        <taxon>Endopterygota</taxon>
        <taxon>Hymenoptera</taxon>
        <taxon>Apocrita</taxon>
        <taxon>Aculeata</taxon>
        <taxon>Apoidea</taxon>
        <taxon>Anthophila</taxon>
        <taxon>Apidae</taxon>
        <taxon>Melipona</taxon>
    </lineage>
</organism>
<protein>
    <submittedName>
        <fullName evidence="2">Uncharacterized protein</fullName>
    </submittedName>
</protein>
<gene>
    <name evidence="2" type="ORF">K0M31_000421</name>
</gene>
<accession>A0AA40GEB0</accession>
<name>A0AA40GEB0_9HYME</name>
<feature type="non-terminal residue" evidence="2">
    <location>
        <position position="52"/>
    </location>
</feature>
<feature type="non-terminal residue" evidence="2">
    <location>
        <position position="1"/>
    </location>
</feature>
<evidence type="ECO:0000313" key="3">
    <source>
        <dbReference type="Proteomes" id="UP001177670"/>
    </source>
</evidence>
<dbReference type="Proteomes" id="UP001177670">
    <property type="component" value="Unassembled WGS sequence"/>
</dbReference>
<reference evidence="2" key="1">
    <citation type="submission" date="2021-10" db="EMBL/GenBank/DDBJ databases">
        <title>Melipona bicolor Genome sequencing and assembly.</title>
        <authorList>
            <person name="Araujo N.S."/>
            <person name="Arias M.C."/>
        </authorList>
    </citation>
    <scope>NUCLEOTIDE SEQUENCE</scope>
    <source>
        <strain evidence="2">USP_2M_L1-L4_2017</strain>
        <tissue evidence="2">Whole body</tissue>
    </source>
</reference>
<evidence type="ECO:0000256" key="1">
    <source>
        <dbReference type="SAM" id="MobiDB-lite"/>
    </source>
</evidence>
<dbReference type="EMBL" id="JAHYIQ010000001">
    <property type="protein sequence ID" value="KAK1135849.1"/>
    <property type="molecule type" value="Genomic_DNA"/>
</dbReference>
<sequence length="52" mass="5537">PGSALLAQRESAEKDERRRKRENAHVTESGNGGRNEGRSEGVRKNGSSGGSN</sequence>
<proteinExistence type="predicted"/>
<dbReference type="AlphaFoldDB" id="A0AA40GEB0"/>
<keyword evidence="3" id="KW-1185">Reference proteome</keyword>